<evidence type="ECO:0008006" key="3">
    <source>
        <dbReference type="Google" id="ProtNLM"/>
    </source>
</evidence>
<organism evidence="1 2">
    <name type="scientific">Planctopirus hydrillae</name>
    <dbReference type="NCBI Taxonomy" id="1841610"/>
    <lineage>
        <taxon>Bacteria</taxon>
        <taxon>Pseudomonadati</taxon>
        <taxon>Planctomycetota</taxon>
        <taxon>Planctomycetia</taxon>
        <taxon>Planctomycetales</taxon>
        <taxon>Planctomycetaceae</taxon>
        <taxon>Planctopirus</taxon>
    </lineage>
</organism>
<evidence type="ECO:0000313" key="2">
    <source>
        <dbReference type="Proteomes" id="UP000094828"/>
    </source>
</evidence>
<gene>
    <name evidence="1" type="ORF">A6X21_19805</name>
</gene>
<dbReference type="Proteomes" id="UP000094828">
    <property type="component" value="Unassembled WGS sequence"/>
</dbReference>
<name>A0A1C3EH89_9PLAN</name>
<dbReference type="EMBL" id="LYDR01000063">
    <property type="protein sequence ID" value="ODA32606.1"/>
    <property type="molecule type" value="Genomic_DNA"/>
</dbReference>
<dbReference type="STRING" id="1841610.A6X21_19805"/>
<dbReference type="OrthoDB" id="213547at2"/>
<dbReference type="RefSeq" id="WP_068847121.1">
    <property type="nucleotide sequence ID" value="NZ_LYDR01000063.1"/>
</dbReference>
<dbReference type="AlphaFoldDB" id="A0A1C3EH89"/>
<keyword evidence="2" id="KW-1185">Reference proteome</keyword>
<evidence type="ECO:0000313" key="1">
    <source>
        <dbReference type="EMBL" id="ODA32606.1"/>
    </source>
</evidence>
<sequence>MPADSPQTPAEKSPGILLICKDLMLASGIHAAARQAGLVVKQVSRFPTDLFAGNAPVSGSSGLNSTTANPGETVRFGICIVDLAMMPLPLSEIAAWCQMRSISAVAFGSHVAVDLLNAAREAGFAQVIPNSQLNRKIPEWLSMAQQSTFD</sequence>
<reference evidence="1 2" key="1">
    <citation type="submission" date="2016-05" db="EMBL/GenBank/DDBJ databases">
        <title>Genomic and physiological characterization of Planctopirus sp. isolated from fresh water lake.</title>
        <authorList>
            <person name="Subhash Y."/>
            <person name="Ramana C."/>
        </authorList>
    </citation>
    <scope>NUCLEOTIDE SEQUENCE [LARGE SCALE GENOMIC DNA]</scope>
    <source>
        <strain evidence="1 2">JC280</strain>
    </source>
</reference>
<accession>A0A1C3EH89</accession>
<comment type="caution">
    <text evidence="1">The sequence shown here is derived from an EMBL/GenBank/DDBJ whole genome shotgun (WGS) entry which is preliminary data.</text>
</comment>
<protein>
    <recommendedName>
        <fullName evidence="3">Response regulatory domain-containing protein</fullName>
    </recommendedName>
</protein>
<proteinExistence type="predicted"/>